<keyword evidence="8" id="KW-1185">Reference proteome</keyword>
<comment type="caution">
    <text evidence="7">The sequence shown here is derived from an EMBL/GenBank/DDBJ whole genome shotgun (WGS) entry which is preliminary data.</text>
</comment>
<protein>
    <submittedName>
        <fullName evidence="7">Uncharacterized protein</fullName>
    </submittedName>
</protein>
<organism evidence="7 8">
    <name type="scientific">Phanerochaete sordida</name>
    <dbReference type="NCBI Taxonomy" id="48140"/>
    <lineage>
        <taxon>Eukaryota</taxon>
        <taxon>Fungi</taxon>
        <taxon>Dikarya</taxon>
        <taxon>Basidiomycota</taxon>
        <taxon>Agaricomycotina</taxon>
        <taxon>Agaricomycetes</taxon>
        <taxon>Polyporales</taxon>
        <taxon>Phanerochaetaceae</taxon>
        <taxon>Phanerochaete</taxon>
    </lineage>
</organism>
<feature type="compositionally biased region" description="Polar residues" evidence="5">
    <location>
        <begin position="296"/>
        <end position="305"/>
    </location>
</feature>
<dbReference type="AlphaFoldDB" id="A0A9P3G3G1"/>
<dbReference type="GO" id="GO:0016020">
    <property type="term" value="C:membrane"/>
    <property type="evidence" value="ECO:0007669"/>
    <property type="project" value="UniProtKB-SubCell"/>
</dbReference>
<keyword evidence="2 6" id="KW-0812">Transmembrane</keyword>
<feature type="region of interest" description="Disordered" evidence="5">
    <location>
        <begin position="30"/>
        <end position="140"/>
    </location>
</feature>
<accession>A0A9P3G3G1</accession>
<name>A0A9P3G3G1_9APHY</name>
<dbReference type="EMBL" id="BPQB01000005">
    <property type="protein sequence ID" value="GJE86940.1"/>
    <property type="molecule type" value="Genomic_DNA"/>
</dbReference>
<evidence type="ECO:0000256" key="6">
    <source>
        <dbReference type="SAM" id="Phobius"/>
    </source>
</evidence>
<evidence type="ECO:0000313" key="8">
    <source>
        <dbReference type="Proteomes" id="UP000703269"/>
    </source>
</evidence>
<dbReference type="InterPro" id="IPR051694">
    <property type="entry name" value="Immunoregulatory_rcpt-like"/>
</dbReference>
<keyword evidence="3 6" id="KW-1133">Transmembrane helix</keyword>
<evidence type="ECO:0000256" key="3">
    <source>
        <dbReference type="ARBA" id="ARBA00022989"/>
    </source>
</evidence>
<feature type="region of interest" description="Disordered" evidence="5">
    <location>
        <begin position="280"/>
        <end position="368"/>
    </location>
</feature>
<keyword evidence="4 6" id="KW-0472">Membrane</keyword>
<dbReference type="Proteomes" id="UP000703269">
    <property type="component" value="Unassembled WGS sequence"/>
</dbReference>
<evidence type="ECO:0000256" key="2">
    <source>
        <dbReference type="ARBA" id="ARBA00022692"/>
    </source>
</evidence>
<feature type="compositionally biased region" description="Polar residues" evidence="5">
    <location>
        <begin position="81"/>
        <end position="94"/>
    </location>
</feature>
<comment type="subcellular location">
    <subcellularLocation>
        <location evidence="1">Membrane</location>
        <topology evidence="1">Single-pass membrane protein</topology>
    </subcellularLocation>
</comment>
<proteinExistence type="predicted"/>
<feature type="compositionally biased region" description="Pro residues" evidence="5">
    <location>
        <begin position="99"/>
        <end position="117"/>
    </location>
</feature>
<dbReference type="GO" id="GO:0071944">
    <property type="term" value="C:cell periphery"/>
    <property type="evidence" value="ECO:0007669"/>
    <property type="project" value="UniProtKB-ARBA"/>
</dbReference>
<feature type="compositionally biased region" description="Low complexity" evidence="5">
    <location>
        <begin position="118"/>
        <end position="139"/>
    </location>
</feature>
<dbReference type="PANTHER" id="PTHR15549:SF30">
    <property type="entry name" value="MID2 DOMAIN-CONTAINING PROTEIN"/>
    <property type="match status" value="1"/>
</dbReference>
<evidence type="ECO:0000256" key="1">
    <source>
        <dbReference type="ARBA" id="ARBA00004167"/>
    </source>
</evidence>
<evidence type="ECO:0000256" key="5">
    <source>
        <dbReference type="SAM" id="MobiDB-lite"/>
    </source>
</evidence>
<sequence>MAPNDTGHVSHFMSHLSSVLGHLESCKPWDSTACTTSDSNTQTPAAPGSDTTSTFDPSPSADSQPLAESSSVGSSDAVPSLGSTPATTVSSAFQTSPALPSPSPSLPLPPSFTPLPPSSTSSDDSTSSSEPVSVDEPSATSTALAESTFARNKTNAGAIAGGVIGGVIFLLLLLLLVFFRKSLVQRLQHARRKRTAPSAEFVNVSPQLYSSQSRLTGLSPTPGAAGHYRGNSTFSARDLQGMAESPVDDENPPPFTPGAFKDPVIEKVASSARQHEMYLQAHRSSPPSQDDHSNEDGSSLYNPHSRNPYILPHPFEQSPNYPLDTSDFPATSPILMSEDHSSVAGPSRSATGHRGQRSPGSAEAGWAV</sequence>
<reference evidence="7 8" key="1">
    <citation type="submission" date="2021-08" db="EMBL/GenBank/DDBJ databases">
        <title>Draft Genome Sequence of Phanerochaete sordida strain YK-624.</title>
        <authorList>
            <person name="Mori T."/>
            <person name="Dohra H."/>
            <person name="Suzuki T."/>
            <person name="Kawagishi H."/>
            <person name="Hirai H."/>
        </authorList>
    </citation>
    <scope>NUCLEOTIDE SEQUENCE [LARGE SCALE GENOMIC DNA]</scope>
    <source>
        <strain evidence="7 8">YK-624</strain>
    </source>
</reference>
<feature type="compositionally biased region" description="Low complexity" evidence="5">
    <location>
        <begin position="47"/>
        <end position="80"/>
    </location>
</feature>
<gene>
    <name evidence="7" type="ORF">PsYK624_030230</name>
</gene>
<evidence type="ECO:0000313" key="7">
    <source>
        <dbReference type="EMBL" id="GJE86940.1"/>
    </source>
</evidence>
<dbReference type="Gene3D" id="1.20.5.510">
    <property type="entry name" value="Single helix bin"/>
    <property type="match status" value="1"/>
</dbReference>
<feature type="compositionally biased region" description="Polar residues" evidence="5">
    <location>
        <begin position="32"/>
        <end position="44"/>
    </location>
</feature>
<dbReference type="PANTHER" id="PTHR15549">
    <property type="entry name" value="PAIRED IMMUNOGLOBULIN-LIKE TYPE 2 RECEPTOR"/>
    <property type="match status" value="1"/>
</dbReference>
<feature type="transmembrane region" description="Helical" evidence="6">
    <location>
        <begin position="156"/>
        <end position="179"/>
    </location>
</feature>
<dbReference type="OrthoDB" id="2758323at2759"/>
<feature type="region of interest" description="Disordered" evidence="5">
    <location>
        <begin position="212"/>
        <end position="232"/>
    </location>
</feature>
<evidence type="ECO:0000256" key="4">
    <source>
        <dbReference type="ARBA" id="ARBA00023136"/>
    </source>
</evidence>